<dbReference type="InterPro" id="IPR012327">
    <property type="entry name" value="MeTrfase_D12"/>
</dbReference>
<dbReference type="EMBL" id="CP095043">
    <property type="protein sequence ID" value="UOQ60363.1"/>
    <property type="molecule type" value="Genomic_DNA"/>
</dbReference>
<dbReference type="InterPro" id="IPR029063">
    <property type="entry name" value="SAM-dependent_MTases_sf"/>
</dbReference>
<evidence type="ECO:0000256" key="1">
    <source>
        <dbReference type="ARBA" id="ARBA00022603"/>
    </source>
</evidence>
<evidence type="ECO:0000256" key="3">
    <source>
        <dbReference type="ARBA" id="ARBA00022691"/>
    </source>
</evidence>
<keyword evidence="5" id="KW-1185">Reference proteome</keyword>
<dbReference type="SUPFAM" id="SSF53335">
    <property type="entry name" value="S-adenosyl-L-methionine-dependent methyltransferases"/>
    <property type="match status" value="1"/>
</dbReference>
<gene>
    <name evidence="4" type="ORF">MUN76_15240</name>
</gene>
<evidence type="ECO:0000256" key="2">
    <source>
        <dbReference type="ARBA" id="ARBA00022679"/>
    </source>
</evidence>
<keyword evidence="2" id="KW-0808">Transferase</keyword>
<dbReference type="PANTHER" id="PTHR30481:SF4">
    <property type="entry name" value="SITE-SPECIFIC DNA-METHYLTRANSFERASE (ADENINE-SPECIFIC)"/>
    <property type="match status" value="1"/>
</dbReference>
<sequence>MTQIAPPIPYFGGKQKIASKITALFPEHSGYIEPFAGGLSVLFAKCPSRLEVVNDLNGHIVAFWRVLRDYPEALQRACDLTPHAREEFSLADLAEDVSDIERARRVWVLMTQGRSAIWASTGWRHYQDGAAPTAFEKYMSAYRDRMHPAAERLRTVQIEHRPAAEIIDSYGKHSANLLYVDPPYIGETRGSGQRYGVEMKSLEMHQEMLDLLRETKARVALSGYSHPLYEEELSDWQRVEISAKTQVSARREIVWMNYQPDGWL</sequence>
<dbReference type="Pfam" id="PF02086">
    <property type="entry name" value="MethyltransfD12"/>
    <property type="match status" value="1"/>
</dbReference>
<dbReference type="RefSeq" id="WP_244685934.1">
    <property type="nucleotide sequence ID" value="NZ_CP095043.1"/>
</dbReference>
<evidence type="ECO:0000313" key="5">
    <source>
        <dbReference type="Proteomes" id="UP000831775"/>
    </source>
</evidence>
<name>A0ABY4FVM9_9MICO</name>
<dbReference type="PRINTS" id="PR00505">
    <property type="entry name" value="D12N6MTFRASE"/>
</dbReference>
<proteinExistence type="predicted"/>
<protein>
    <submittedName>
        <fullName evidence="4">DNA adenine methylase</fullName>
    </submittedName>
</protein>
<dbReference type="GO" id="GO:0008168">
    <property type="term" value="F:methyltransferase activity"/>
    <property type="evidence" value="ECO:0007669"/>
    <property type="project" value="UniProtKB-KW"/>
</dbReference>
<dbReference type="PIRSF" id="PIRSF000398">
    <property type="entry name" value="M_m6A_EcoRV"/>
    <property type="match status" value="1"/>
</dbReference>
<keyword evidence="3" id="KW-0949">S-adenosyl-L-methionine</keyword>
<reference evidence="4 5" key="1">
    <citation type="submission" date="2022-04" db="EMBL/GenBank/DDBJ databases">
        <title>Leucobacter sp. isolated from rhizosphere of onion.</title>
        <authorList>
            <person name="Won M."/>
            <person name="Lee C.-M."/>
            <person name="Woen H.-Y."/>
            <person name="Kwon S.-W."/>
        </authorList>
    </citation>
    <scope>NUCLEOTIDE SEQUENCE [LARGE SCALE GENOMIC DNA]</scope>
    <source>
        <strain evidence="4 5">H25R-14</strain>
    </source>
</reference>
<dbReference type="Proteomes" id="UP000831775">
    <property type="component" value="Chromosome"/>
</dbReference>
<dbReference type="Gene3D" id="3.40.50.150">
    <property type="entry name" value="Vaccinia Virus protein VP39"/>
    <property type="match status" value="2"/>
</dbReference>
<evidence type="ECO:0000313" key="4">
    <source>
        <dbReference type="EMBL" id="UOQ60363.1"/>
    </source>
</evidence>
<accession>A0ABY4FVM9</accession>
<dbReference type="InterPro" id="IPR012263">
    <property type="entry name" value="M_m6A_EcoRV"/>
</dbReference>
<keyword evidence="1 4" id="KW-0489">Methyltransferase</keyword>
<dbReference type="GO" id="GO:0032259">
    <property type="term" value="P:methylation"/>
    <property type="evidence" value="ECO:0007669"/>
    <property type="project" value="UniProtKB-KW"/>
</dbReference>
<dbReference type="PANTHER" id="PTHR30481">
    <property type="entry name" value="DNA ADENINE METHYLASE"/>
    <property type="match status" value="1"/>
</dbReference>
<organism evidence="4 5">
    <name type="scientific">Leucobacter rhizosphaerae</name>
    <dbReference type="NCBI Taxonomy" id="2932245"/>
    <lineage>
        <taxon>Bacteria</taxon>
        <taxon>Bacillati</taxon>
        <taxon>Actinomycetota</taxon>
        <taxon>Actinomycetes</taxon>
        <taxon>Micrococcales</taxon>
        <taxon>Microbacteriaceae</taxon>
        <taxon>Leucobacter</taxon>
    </lineage>
</organism>